<dbReference type="AlphaFoldDB" id="W9VC23"/>
<reference evidence="1 2" key="1">
    <citation type="submission" date="2012-11" db="EMBL/GenBank/DDBJ databases">
        <title>Genome assembly of Thiorhodococcus sp. AK35.</title>
        <authorList>
            <person name="Nupur N."/>
            <person name="Khatri I."/>
            <person name="Subramanian S."/>
            <person name="Pinnaka A."/>
        </authorList>
    </citation>
    <scope>NUCLEOTIDE SEQUENCE [LARGE SCALE GENOMIC DNA]</scope>
    <source>
        <strain evidence="1 2">AK35</strain>
    </source>
</reference>
<evidence type="ECO:0000313" key="1">
    <source>
        <dbReference type="EMBL" id="EXJ13587.1"/>
    </source>
</evidence>
<sequence>MARAVVRRGLPLVALPVAGASLPELPGQWRPAGGALAGLGAYQLH</sequence>
<gene>
    <name evidence="1" type="ORF">D779_3590</name>
</gene>
<name>W9VC23_9GAMM</name>
<dbReference type="Proteomes" id="UP000019460">
    <property type="component" value="Unassembled WGS sequence"/>
</dbReference>
<organism evidence="1 2">
    <name type="scientific">Imhoffiella purpurea</name>
    <dbReference type="NCBI Taxonomy" id="1249627"/>
    <lineage>
        <taxon>Bacteria</taxon>
        <taxon>Pseudomonadati</taxon>
        <taxon>Pseudomonadota</taxon>
        <taxon>Gammaproteobacteria</taxon>
        <taxon>Chromatiales</taxon>
        <taxon>Chromatiaceae</taxon>
        <taxon>Imhoffiella</taxon>
    </lineage>
</organism>
<accession>W9VC23</accession>
<protein>
    <submittedName>
        <fullName evidence="1">Uncharacterized protein</fullName>
    </submittedName>
</protein>
<dbReference type="RefSeq" id="WP_157726445.1">
    <property type="nucleotide sequence ID" value="NZ_AONC01000063.1"/>
</dbReference>
<keyword evidence="2" id="KW-1185">Reference proteome</keyword>
<evidence type="ECO:0000313" key="2">
    <source>
        <dbReference type="Proteomes" id="UP000019460"/>
    </source>
</evidence>
<dbReference type="EMBL" id="AONC01000063">
    <property type="protein sequence ID" value="EXJ13587.1"/>
    <property type="molecule type" value="Genomic_DNA"/>
</dbReference>
<comment type="caution">
    <text evidence="1">The sequence shown here is derived from an EMBL/GenBank/DDBJ whole genome shotgun (WGS) entry which is preliminary data.</text>
</comment>
<proteinExistence type="predicted"/>